<dbReference type="InterPro" id="IPR053793">
    <property type="entry name" value="PB1-like"/>
</dbReference>
<evidence type="ECO:0000256" key="3">
    <source>
        <dbReference type="ARBA" id="ARBA00023163"/>
    </source>
</evidence>
<keyword evidence="3" id="KW-0804">Transcription</keyword>
<dbReference type="PANTHER" id="PTHR32002:SF35">
    <property type="entry name" value="PROTEIN NLP6"/>
    <property type="match status" value="1"/>
</dbReference>
<keyword evidence="9" id="KW-1185">Reference proteome</keyword>
<dbReference type="SMART" id="SM00666">
    <property type="entry name" value="PB1"/>
    <property type="match status" value="1"/>
</dbReference>
<feature type="domain" description="RWP-RK" evidence="6">
    <location>
        <begin position="76"/>
        <end position="159"/>
    </location>
</feature>
<dbReference type="EMBL" id="JAVXUO010003141">
    <property type="protein sequence ID" value="KAK2966263.1"/>
    <property type="molecule type" value="Genomic_DNA"/>
</dbReference>
<dbReference type="AlphaFoldDB" id="A0AA88QGY3"/>
<feature type="domain" description="PB1" evidence="7">
    <location>
        <begin position="276"/>
        <end position="351"/>
    </location>
</feature>
<evidence type="ECO:0000256" key="4">
    <source>
        <dbReference type="ARBA" id="ARBA00023242"/>
    </source>
</evidence>
<dbReference type="GO" id="GO:0003700">
    <property type="term" value="F:DNA-binding transcription factor activity"/>
    <property type="evidence" value="ECO:0007669"/>
    <property type="project" value="InterPro"/>
</dbReference>
<dbReference type="InterPro" id="IPR000270">
    <property type="entry name" value="PB1_dom"/>
</dbReference>
<dbReference type="InterPro" id="IPR045012">
    <property type="entry name" value="NLP"/>
</dbReference>
<feature type="region of interest" description="Disordered" evidence="5">
    <location>
        <begin position="135"/>
        <end position="161"/>
    </location>
</feature>
<evidence type="ECO:0000259" key="7">
    <source>
        <dbReference type="PROSITE" id="PS51745"/>
    </source>
</evidence>
<evidence type="ECO:0000256" key="1">
    <source>
        <dbReference type="ARBA" id="ARBA00023015"/>
    </source>
</evidence>
<keyword evidence="1" id="KW-0805">Transcription regulation</keyword>
<dbReference type="SUPFAM" id="SSF54277">
    <property type="entry name" value="CAD &amp; PB1 domains"/>
    <property type="match status" value="1"/>
</dbReference>
<reference evidence="8" key="1">
    <citation type="submission" date="2022-12" db="EMBL/GenBank/DDBJ databases">
        <title>Draft genome assemblies for two species of Escallonia (Escalloniales).</title>
        <authorList>
            <person name="Chanderbali A."/>
            <person name="Dervinis C."/>
            <person name="Anghel I."/>
            <person name="Soltis D."/>
            <person name="Soltis P."/>
            <person name="Zapata F."/>
        </authorList>
    </citation>
    <scope>NUCLEOTIDE SEQUENCE</scope>
    <source>
        <strain evidence="8">UCBG92.1500</strain>
        <tissue evidence="8">Leaf</tissue>
    </source>
</reference>
<dbReference type="Pfam" id="PF02042">
    <property type="entry name" value="RWP-RK"/>
    <property type="match status" value="1"/>
</dbReference>
<gene>
    <name evidence="8" type="ORF">RJ640_003320</name>
</gene>
<proteinExistence type="predicted"/>
<dbReference type="Gene3D" id="3.10.20.90">
    <property type="entry name" value="Phosphatidylinositol 3-kinase Catalytic Subunit, Chain A, domain 1"/>
    <property type="match status" value="1"/>
</dbReference>
<protein>
    <recommendedName>
        <fullName evidence="10">RWP-RK domain-containing protein</fullName>
    </recommendedName>
</protein>
<dbReference type="GO" id="GO:0003677">
    <property type="term" value="F:DNA binding"/>
    <property type="evidence" value="ECO:0007669"/>
    <property type="project" value="UniProtKB-KW"/>
</dbReference>
<dbReference type="Proteomes" id="UP001187471">
    <property type="component" value="Unassembled WGS sequence"/>
</dbReference>
<accession>A0AA88QGY3</accession>
<evidence type="ECO:0008006" key="10">
    <source>
        <dbReference type="Google" id="ProtNLM"/>
    </source>
</evidence>
<evidence type="ECO:0000313" key="8">
    <source>
        <dbReference type="EMBL" id="KAK2966263.1"/>
    </source>
</evidence>
<organism evidence="8 9">
    <name type="scientific">Escallonia rubra</name>
    <dbReference type="NCBI Taxonomy" id="112253"/>
    <lineage>
        <taxon>Eukaryota</taxon>
        <taxon>Viridiplantae</taxon>
        <taxon>Streptophyta</taxon>
        <taxon>Embryophyta</taxon>
        <taxon>Tracheophyta</taxon>
        <taxon>Spermatophyta</taxon>
        <taxon>Magnoliopsida</taxon>
        <taxon>eudicotyledons</taxon>
        <taxon>Gunneridae</taxon>
        <taxon>Pentapetalae</taxon>
        <taxon>asterids</taxon>
        <taxon>campanulids</taxon>
        <taxon>Escalloniales</taxon>
        <taxon>Escalloniaceae</taxon>
        <taxon>Escallonia</taxon>
    </lineage>
</organism>
<keyword evidence="2" id="KW-0238">DNA-binding</keyword>
<dbReference type="PROSITE" id="PS51745">
    <property type="entry name" value="PB1"/>
    <property type="match status" value="1"/>
</dbReference>
<evidence type="ECO:0000256" key="2">
    <source>
        <dbReference type="ARBA" id="ARBA00023125"/>
    </source>
</evidence>
<dbReference type="PANTHER" id="PTHR32002">
    <property type="entry name" value="PROTEIN NLP8"/>
    <property type="match status" value="1"/>
</dbReference>
<evidence type="ECO:0000256" key="5">
    <source>
        <dbReference type="SAM" id="MobiDB-lite"/>
    </source>
</evidence>
<keyword evidence="4" id="KW-0539">Nucleus</keyword>
<evidence type="ECO:0000259" key="6">
    <source>
        <dbReference type="PROSITE" id="PS51519"/>
    </source>
</evidence>
<sequence length="352" mass="38752">MEWGDILSTEVICIPSEGQSGSTGIFHTTQQVQSATSEPQLMAEDDAVSNDWNANCVEKTDSATMPTGKRSGCVAIPPGGQRRKSIKFGNSISVEDIWRQFGKKTEDAAASLGVSRSTFKRLCRQYGIDRWSFSNKNKNNGSLPKPTEMNESTQGTSRHPMVGDFDESYLAFEEQMFGTFSESSSSASWSLSSTSMSLSSTSLASPSLSGRFDFTSADLPKVDNAYMQSLYASSSRGNQENLSWSDLHFSDLSLNQSVTNVVDTMAPIRPMQDVSTVTIKAKYREATIKFMLPLTSTMVDLEEQVASRLTLKVGSFCLNYEDEDGDQIDCNDDMWDFLDGNTTIRLSVLPIN</sequence>
<name>A0AA88QGY3_9ASTE</name>
<dbReference type="InterPro" id="IPR003035">
    <property type="entry name" value="RWP-RK_dom"/>
</dbReference>
<evidence type="ECO:0000313" key="9">
    <source>
        <dbReference type="Proteomes" id="UP001187471"/>
    </source>
</evidence>
<comment type="caution">
    <text evidence="8">The sequence shown here is derived from an EMBL/GenBank/DDBJ whole genome shotgun (WGS) entry which is preliminary data.</text>
</comment>
<dbReference type="PROSITE" id="PS51519">
    <property type="entry name" value="RWP_RK"/>
    <property type="match status" value="1"/>
</dbReference>